<dbReference type="AlphaFoldDB" id="A0A066XMV2"/>
<evidence type="ECO:0000313" key="1">
    <source>
        <dbReference type="EMBL" id="KDN70207.1"/>
    </source>
</evidence>
<dbReference type="HOGENOM" id="CLU_1360318_0_0_1"/>
<keyword evidence="2" id="KW-1185">Reference proteome</keyword>
<evidence type="ECO:0000313" key="2">
    <source>
        <dbReference type="Proteomes" id="UP000027238"/>
    </source>
</evidence>
<dbReference type="OrthoDB" id="4836408at2759"/>
<name>A0A066XMV2_COLSU</name>
<dbReference type="EMBL" id="JMSE01000377">
    <property type="protein sequence ID" value="KDN70207.1"/>
    <property type="molecule type" value="Genomic_DNA"/>
</dbReference>
<proteinExistence type="predicted"/>
<reference evidence="2" key="1">
    <citation type="journal article" date="2014" name="Genome Announc.">
        <title>Draft genome sequence of Colletotrichum sublineola, a destructive pathogen of cultivated sorghum.</title>
        <authorList>
            <person name="Baroncelli R."/>
            <person name="Sanz-Martin J.M."/>
            <person name="Rech G.E."/>
            <person name="Sukno S.A."/>
            <person name="Thon M.R."/>
        </authorList>
    </citation>
    <scope>NUCLEOTIDE SEQUENCE [LARGE SCALE GENOMIC DNA]</scope>
    <source>
        <strain evidence="2">TX430BB</strain>
    </source>
</reference>
<comment type="caution">
    <text evidence="1">The sequence shown here is derived from an EMBL/GenBank/DDBJ whole genome shotgun (WGS) entry which is preliminary data.</text>
</comment>
<sequence length="201" mass="22184">MLPLAPLPKPVPVPLKNNNGEIPEALANICSIEAALASHVPPHEQPPTFFELLGLDPYSQPFSPPSSSARRGAAGEANAAVVDRWIKEAWLWLAKATDKTYISVQGIGDGSATASEEKGLDVAVRCNDVRLRVKLDRLTVSAEAKRRLYNQVARLLLDGNARSIYMHYFMPGEQLYKDEVKKDSQNGWVHNRRGKLRAICS</sequence>
<gene>
    <name evidence="1" type="ORF">CSUB01_09123</name>
</gene>
<accession>A0A066XMV2</accession>
<dbReference type="Proteomes" id="UP000027238">
    <property type="component" value="Unassembled WGS sequence"/>
</dbReference>
<organism evidence="1 2">
    <name type="scientific">Colletotrichum sublineola</name>
    <name type="common">Sorghum anthracnose fungus</name>
    <dbReference type="NCBI Taxonomy" id="1173701"/>
    <lineage>
        <taxon>Eukaryota</taxon>
        <taxon>Fungi</taxon>
        <taxon>Dikarya</taxon>
        <taxon>Ascomycota</taxon>
        <taxon>Pezizomycotina</taxon>
        <taxon>Sordariomycetes</taxon>
        <taxon>Hypocreomycetidae</taxon>
        <taxon>Glomerellales</taxon>
        <taxon>Glomerellaceae</taxon>
        <taxon>Colletotrichum</taxon>
        <taxon>Colletotrichum graminicola species complex</taxon>
    </lineage>
</organism>
<dbReference type="eggNOG" id="ENOG502RIU7">
    <property type="taxonomic scope" value="Eukaryota"/>
</dbReference>
<protein>
    <submittedName>
        <fullName evidence="1">Uncharacterized protein</fullName>
    </submittedName>
</protein>